<gene>
    <name evidence="12" type="ORF">LY90DRAFT_676251</name>
</gene>
<dbReference type="AlphaFoldDB" id="A0A1Y2AG10"/>
<accession>A0A1Y2AG10</accession>
<dbReference type="Pfam" id="PF13855">
    <property type="entry name" value="LRR_8"/>
    <property type="match status" value="1"/>
</dbReference>
<dbReference type="STRING" id="1754190.A0A1Y2AG10"/>
<name>A0A1Y2AG10_9FUNG</name>
<evidence type="ECO:0000256" key="10">
    <source>
        <dbReference type="ARBA" id="ARBA00023180"/>
    </source>
</evidence>
<keyword evidence="6 11" id="KW-0732">Signal</keyword>
<comment type="caution">
    <text evidence="12">The sequence shown here is derived from an EMBL/GenBank/DDBJ whole genome shotgun (WGS) entry which is preliminary data.</text>
</comment>
<keyword evidence="3" id="KW-1003">Cell membrane</keyword>
<evidence type="ECO:0000256" key="1">
    <source>
        <dbReference type="ARBA" id="ARBA00004251"/>
    </source>
</evidence>
<comment type="subcellular location">
    <subcellularLocation>
        <location evidence="1">Cell membrane</location>
        <topology evidence="1">Single-pass type I membrane protein</topology>
    </subcellularLocation>
</comment>
<comment type="similarity">
    <text evidence="2">Belongs to the RLP family.</text>
</comment>
<dbReference type="OrthoDB" id="2125396at2759"/>
<dbReference type="Proteomes" id="UP000193920">
    <property type="component" value="Unassembled WGS sequence"/>
</dbReference>
<keyword evidence="4" id="KW-0433">Leucine-rich repeat</keyword>
<evidence type="ECO:0000256" key="3">
    <source>
        <dbReference type="ARBA" id="ARBA00022475"/>
    </source>
</evidence>
<evidence type="ECO:0000256" key="5">
    <source>
        <dbReference type="ARBA" id="ARBA00022692"/>
    </source>
</evidence>
<dbReference type="InterPro" id="IPR046956">
    <property type="entry name" value="RLP23-like"/>
</dbReference>
<keyword evidence="5" id="KW-0812">Transmembrane</keyword>
<proteinExistence type="inferred from homology"/>
<evidence type="ECO:0000256" key="7">
    <source>
        <dbReference type="ARBA" id="ARBA00022737"/>
    </source>
</evidence>
<keyword evidence="7" id="KW-0677">Repeat</keyword>
<keyword evidence="10" id="KW-0325">Glycoprotein</keyword>
<feature type="signal peptide" evidence="11">
    <location>
        <begin position="1"/>
        <end position="25"/>
    </location>
</feature>
<keyword evidence="8" id="KW-1133">Transmembrane helix</keyword>
<dbReference type="InterPro" id="IPR001611">
    <property type="entry name" value="Leu-rich_rpt"/>
</dbReference>
<reference evidence="12 13" key="1">
    <citation type="submission" date="2016-08" db="EMBL/GenBank/DDBJ databases">
        <title>A Parts List for Fungal Cellulosomes Revealed by Comparative Genomics.</title>
        <authorList>
            <consortium name="DOE Joint Genome Institute"/>
            <person name="Haitjema C.H."/>
            <person name="Gilmore S.P."/>
            <person name="Henske J.K."/>
            <person name="Solomon K.V."/>
            <person name="De Groot R."/>
            <person name="Kuo A."/>
            <person name="Mondo S.J."/>
            <person name="Salamov A.A."/>
            <person name="Labutti K."/>
            <person name="Zhao Z."/>
            <person name="Chiniquy J."/>
            <person name="Barry K."/>
            <person name="Brewer H.M."/>
            <person name="Purvine S.O."/>
            <person name="Wright A.T."/>
            <person name="Boxma B."/>
            <person name="Van Alen T."/>
            <person name="Hackstein J.H."/>
            <person name="Baker S.E."/>
            <person name="Grigoriev I.V."/>
            <person name="O'Malley M.A."/>
        </authorList>
    </citation>
    <scope>NUCLEOTIDE SEQUENCE [LARGE SCALE GENOMIC DNA]</scope>
    <source>
        <strain evidence="12 13">G1</strain>
    </source>
</reference>
<dbReference type="SMART" id="SM00365">
    <property type="entry name" value="LRR_SD22"/>
    <property type="match status" value="4"/>
</dbReference>
<dbReference type="PANTHER" id="PTHR48063:SF98">
    <property type="entry name" value="LRR RECEPTOR-LIKE SERINE_THREONINE-PROTEIN KINASE FLS2"/>
    <property type="match status" value="1"/>
</dbReference>
<evidence type="ECO:0000256" key="6">
    <source>
        <dbReference type="ARBA" id="ARBA00022729"/>
    </source>
</evidence>
<evidence type="ECO:0000256" key="9">
    <source>
        <dbReference type="ARBA" id="ARBA00023136"/>
    </source>
</evidence>
<organism evidence="12 13">
    <name type="scientific">Neocallimastix californiae</name>
    <dbReference type="NCBI Taxonomy" id="1754190"/>
    <lineage>
        <taxon>Eukaryota</taxon>
        <taxon>Fungi</taxon>
        <taxon>Fungi incertae sedis</taxon>
        <taxon>Chytridiomycota</taxon>
        <taxon>Chytridiomycota incertae sedis</taxon>
        <taxon>Neocallimastigomycetes</taxon>
        <taxon>Neocallimastigales</taxon>
        <taxon>Neocallimastigaceae</taxon>
        <taxon>Neocallimastix</taxon>
    </lineage>
</organism>
<dbReference type="InterPro" id="IPR003591">
    <property type="entry name" value="Leu-rich_rpt_typical-subtyp"/>
</dbReference>
<dbReference type="SUPFAM" id="SSF52058">
    <property type="entry name" value="L domain-like"/>
    <property type="match status" value="2"/>
</dbReference>
<dbReference type="Gene3D" id="3.80.10.10">
    <property type="entry name" value="Ribonuclease Inhibitor"/>
    <property type="match status" value="5"/>
</dbReference>
<dbReference type="GO" id="GO:0005886">
    <property type="term" value="C:plasma membrane"/>
    <property type="evidence" value="ECO:0007669"/>
    <property type="project" value="UniProtKB-SubCell"/>
</dbReference>
<dbReference type="EMBL" id="MCOG01000265">
    <property type="protein sequence ID" value="ORY21436.1"/>
    <property type="molecule type" value="Genomic_DNA"/>
</dbReference>
<feature type="chain" id="PRO_5012666165" evidence="11">
    <location>
        <begin position="26"/>
        <end position="652"/>
    </location>
</feature>
<evidence type="ECO:0000256" key="4">
    <source>
        <dbReference type="ARBA" id="ARBA00022614"/>
    </source>
</evidence>
<dbReference type="PROSITE" id="PS51257">
    <property type="entry name" value="PROKAR_LIPOPROTEIN"/>
    <property type="match status" value="1"/>
</dbReference>
<evidence type="ECO:0000256" key="2">
    <source>
        <dbReference type="ARBA" id="ARBA00009592"/>
    </source>
</evidence>
<evidence type="ECO:0000256" key="11">
    <source>
        <dbReference type="SAM" id="SignalP"/>
    </source>
</evidence>
<evidence type="ECO:0000313" key="13">
    <source>
        <dbReference type="Proteomes" id="UP000193920"/>
    </source>
</evidence>
<protein>
    <submittedName>
        <fullName evidence="12">L domain-like protein</fullName>
    </submittedName>
</protein>
<keyword evidence="9" id="KW-0472">Membrane</keyword>
<dbReference type="PROSITE" id="PS51450">
    <property type="entry name" value="LRR"/>
    <property type="match status" value="2"/>
</dbReference>
<evidence type="ECO:0000256" key="8">
    <source>
        <dbReference type="ARBA" id="ARBA00022989"/>
    </source>
</evidence>
<dbReference type="SMART" id="SM00369">
    <property type="entry name" value="LRR_TYP"/>
    <property type="match status" value="2"/>
</dbReference>
<keyword evidence="13" id="KW-1185">Reference proteome</keyword>
<sequence length="652" mass="75568">MKSYNIFKVFIFEILVSSIFTSVFSCDVGREFDNNNDLVFINFECYNQEIDSDKISKTIANNPNIKTLGIEISGVNQKLIETISTLKNLEKLTLVKNVIIGELDFEPLKKLKNFNTLNMDFGKNKIKNIDKIVSIKKFEINGGTPTQQNLEEVFQLPNLESLTVYDIENINELKWNSIKNLKLKNLYIYGKQENVLYAAKDLKTLTYLEIHDINIDKNVIEVINSFTNLEKLIFKYCNIKSLNGIEKLENIDTLNFFDCDIESISGIEKLKNLDTLIYNLSNLNNNILKTISKNPNLRNLELIDCKTKNKVDLTSLENLKNLNKLTIDDWKIDQQNIDAIAKITNLEELHFLFITFDNIENLDSFKNLKKLKSFINEFPTNDKKLIANIDKFTTLQNLYLEIESQIKTNDIEKIENLKNLEQLTLKLYIYNNKFEGEINSLKSLHNLKNITLYGFKFKEFPQFLTSLTDLKYIDLEHNEISKIPDSISKIKNLEYLNLADNKFTTIPESLNNLPKLKYISFSNNIDLKGKILTNDNLEYCNYKYENYDVIDGVCKTKDMKCISNVMFYTLGNGHNNCYPQSIRYCESSDEPSTDSDNSNEVYSINNNNNRNNKLLIMVELMIEKIGILILVSDSENNSIIINNVVNRSKVNW</sequence>
<dbReference type="InterPro" id="IPR032675">
    <property type="entry name" value="LRR_dom_sf"/>
</dbReference>
<dbReference type="PANTHER" id="PTHR48063">
    <property type="entry name" value="LRR RECEPTOR-LIKE KINASE"/>
    <property type="match status" value="1"/>
</dbReference>
<evidence type="ECO:0000313" key="12">
    <source>
        <dbReference type="EMBL" id="ORY21436.1"/>
    </source>
</evidence>